<dbReference type="Gene3D" id="3.40.190.10">
    <property type="entry name" value="Periplasmic binding protein-like II"/>
    <property type="match status" value="2"/>
</dbReference>
<evidence type="ECO:0000256" key="2">
    <source>
        <dbReference type="ARBA" id="ARBA00008520"/>
    </source>
</evidence>
<dbReference type="GO" id="GO:0030976">
    <property type="term" value="F:thiamine pyrophosphate binding"/>
    <property type="evidence" value="ECO:0007669"/>
    <property type="project" value="TreeGrafter"/>
</dbReference>
<keyword evidence="4 6" id="KW-0732">Signal</keyword>
<evidence type="ECO:0000256" key="5">
    <source>
        <dbReference type="ARBA" id="ARBA00022764"/>
    </source>
</evidence>
<evidence type="ECO:0000313" key="8">
    <source>
        <dbReference type="Proteomes" id="UP000325785"/>
    </source>
</evidence>
<dbReference type="KEGG" id="rid:RIdsm_03462"/>
<dbReference type="AlphaFoldDB" id="A0A5P3AFT6"/>
<dbReference type="EMBL" id="CP031598">
    <property type="protein sequence ID" value="QEW27646.1"/>
    <property type="molecule type" value="Genomic_DNA"/>
</dbReference>
<comment type="similarity">
    <text evidence="2">Belongs to the bacterial solute-binding protein 1 family.</text>
</comment>
<reference evidence="7 8" key="1">
    <citation type="submission" date="2018-08" db="EMBL/GenBank/DDBJ databases">
        <title>Genetic Globetrotter - A new plasmid hitch-hiking vast phylogenetic and geographic distances.</title>
        <authorList>
            <person name="Vollmers J."/>
            <person name="Petersen J."/>
        </authorList>
    </citation>
    <scope>NUCLEOTIDE SEQUENCE [LARGE SCALE GENOMIC DNA]</scope>
    <source>
        <strain evidence="7 8">DSM 26383</strain>
    </source>
</reference>
<dbReference type="CDD" id="cd13589">
    <property type="entry name" value="PBP2_polyamine_RpCGA009"/>
    <property type="match status" value="1"/>
</dbReference>
<evidence type="ECO:0000256" key="3">
    <source>
        <dbReference type="ARBA" id="ARBA00022448"/>
    </source>
</evidence>
<protein>
    <submittedName>
        <fullName evidence="7">Spermidine/putrescine-binding periplasmic protein</fullName>
    </submittedName>
</protein>
<dbReference type="Pfam" id="PF13416">
    <property type="entry name" value="SBP_bac_8"/>
    <property type="match status" value="1"/>
</dbReference>
<dbReference type="PANTHER" id="PTHR30006">
    <property type="entry name" value="THIAMINE-BINDING PERIPLASMIC PROTEIN-RELATED"/>
    <property type="match status" value="1"/>
</dbReference>
<accession>A0A5P3AFT6</accession>
<comment type="subcellular location">
    <subcellularLocation>
        <location evidence="1">Periplasm</location>
    </subcellularLocation>
</comment>
<dbReference type="GO" id="GO:0030288">
    <property type="term" value="C:outer membrane-bounded periplasmic space"/>
    <property type="evidence" value="ECO:0007669"/>
    <property type="project" value="TreeGrafter"/>
</dbReference>
<gene>
    <name evidence="7" type="primary">potD_10</name>
    <name evidence="7" type="ORF">RIdsm_03462</name>
</gene>
<proteinExistence type="inferred from homology"/>
<dbReference type="PANTHER" id="PTHR30006:SF3">
    <property type="entry name" value="THIAMINE-BINDING PERIPLASMIC PROTEIN"/>
    <property type="match status" value="1"/>
</dbReference>
<dbReference type="SUPFAM" id="SSF53850">
    <property type="entry name" value="Periplasmic binding protein-like II"/>
    <property type="match status" value="1"/>
</dbReference>
<evidence type="ECO:0000313" key="7">
    <source>
        <dbReference type="EMBL" id="QEW27646.1"/>
    </source>
</evidence>
<dbReference type="GO" id="GO:0030975">
    <property type="term" value="F:thiamine binding"/>
    <property type="evidence" value="ECO:0007669"/>
    <property type="project" value="TreeGrafter"/>
</dbReference>
<organism evidence="7 8">
    <name type="scientific">Roseovarius indicus</name>
    <dbReference type="NCBI Taxonomy" id="540747"/>
    <lineage>
        <taxon>Bacteria</taxon>
        <taxon>Pseudomonadati</taxon>
        <taxon>Pseudomonadota</taxon>
        <taxon>Alphaproteobacteria</taxon>
        <taxon>Rhodobacterales</taxon>
        <taxon>Roseobacteraceae</taxon>
        <taxon>Roseovarius</taxon>
    </lineage>
</organism>
<dbReference type="InterPro" id="IPR006059">
    <property type="entry name" value="SBP"/>
</dbReference>
<dbReference type="OrthoDB" id="9815444at2"/>
<name>A0A5P3AFT6_9RHOB</name>
<keyword evidence="3" id="KW-0813">Transport</keyword>
<dbReference type="GO" id="GO:0015888">
    <property type="term" value="P:thiamine transport"/>
    <property type="evidence" value="ECO:0007669"/>
    <property type="project" value="TreeGrafter"/>
</dbReference>
<dbReference type="RefSeq" id="WP_057816844.1">
    <property type="nucleotide sequence ID" value="NZ_CP031598.1"/>
</dbReference>
<dbReference type="Proteomes" id="UP000325785">
    <property type="component" value="Chromosome"/>
</dbReference>
<evidence type="ECO:0000256" key="6">
    <source>
        <dbReference type="SAM" id="SignalP"/>
    </source>
</evidence>
<feature type="signal peptide" evidence="6">
    <location>
        <begin position="1"/>
        <end position="30"/>
    </location>
</feature>
<sequence precursor="true">MKAIKFGNHLAAAMLASSALIAGSATAVNAAEVVIASYGGSFQDAQSAAFFEPYAEASGVTVTGTTGTGYAKVKAMVESGNVIWDVISADGAAYESEVKEGLLEPIDYSVVEAEGIPEDLRKEYGVGYIKFSQNLAWDKDAFPDGLTPEQFFDPEVKARRVMLGLPYYNLEFALMADGVAAEDLYPLDVERGLAVIDRIKDQLVGFKSSSDIQAFVQQGEVDAALGPNGRLNNAIEAGANWAYGWNGSVVAVEYWSVVKGAPHAEEAMKFINFAVQPEQQAELTRQIPYGPTNIDALDLLDPALAETLPSYPDNAELGVVLDSKWWNANLETVKERWDEYVLQ</sequence>
<evidence type="ECO:0000256" key="1">
    <source>
        <dbReference type="ARBA" id="ARBA00004418"/>
    </source>
</evidence>
<feature type="chain" id="PRO_5024867783" evidence="6">
    <location>
        <begin position="31"/>
        <end position="343"/>
    </location>
</feature>
<keyword evidence="5" id="KW-0574">Periplasm</keyword>
<evidence type="ECO:0000256" key="4">
    <source>
        <dbReference type="ARBA" id="ARBA00022729"/>
    </source>
</evidence>